<dbReference type="EMBL" id="BAABGX010000001">
    <property type="protein sequence ID" value="GAA4297916.1"/>
    <property type="molecule type" value="Genomic_DNA"/>
</dbReference>
<name>A0ABP8F8W3_9BACT</name>
<keyword evidence="2" id="KW-1185">Reference proteome</keyword>
<dbReference type="RefSeq" id="WP_345162197.1">
    <property type="nucleotide sequence ID" value="NZ_BAABGX010000001.1"/>
</dbReference>
<gene>
    <name evidence="1" type="ORF">GCM10023183_05960</name>
</gene>
<dbReference type="Proteomes" id="UP001501844">
    <property type="component" value="Unassembled WGS sequence"/>
</dbReference>
<protein>
    <submittedName>
        <fullName evidence="1">Uncharacterized protein</fullName>
    </submittedName>
</protein>
<evidence type="ECO:0000313" key="2">
    <source>
        <dbReference type="Proteomes" id="UP001501844"/>
    </source>
</evidence>
<accession>A0ABP8F8W3</accession>
<organism evidence="1 2">
    <name type="scientific">Nibribacter koreensis</name>
    <dbReference type="NCBI Taxonomy" id="1084519"/>
    <lineage>
        <taxon>Bacteria</taxon>
        <taxon>Pseudomonadati</taxon>
        <taxon>Bacteroidota</taxon>
        <taxon>Cytophagia</taxon>
        <taxon>Cytophagales</taxon>
        <taxon>Hymenobacteraceae</taxon>
        <taxon>Nibribacter</taxon>
    </lineage>
</organism>
<sequence>MKNKIVVKGNIELLKATDYILYNTTHYLSPPEVFVHAPLMLTGDNLIMLEEKSNTSDDDEQEDGQLYYEFTILQEEQPTDKILKVFHDTVTNAYTGWVEED</sequence>
<comment type="caution">
    <text evidence="1">The sequence shown here is derived from an EMBL/GenBank/DDBJ whole genome shotgun (WGS) entry which is preliminary data.</text>
</comment>
<evidence type="ECO:0000313" key="1">
    <source>
        <dbReference type="EMBL" id="GAA4297916.1"/>
    </source>
</evidence>
<proteinExistence type="predicted"/>
<reference evidence="2" key="1">
    <citation type="journal article" date="2019" name="Int. J. Syst. Evol. Microbiol.">
        <title>The Global Catalogue of Microorganisms (GCM) 10K type strain sequencing project: providing services to taxonomists for standard genome sequencing and annotation.</title>
        <authorList>
            <consortium name="The Broad Institute Genomics Platform"/>
            <consortium name="The Broad Institute Genome Sequencing Center for Infectious Disease"/>
            <person name="Wu L."/>
            <person name="Ma J."/>
        </authorList>
    </citation>
    <scope>NUCLEOTIDE SEQUENCE [LARGE SCALE GENOMIC DNA]</scope>
    <source>
        <strain evidence="2">JCM 17917</strain>
    </source>
</reference>